<dbReference type="EMBL" id="WVTD01000047">
    <property type="protein sequence ID" value="MYM00364.1"/>
    <property type="molecule type" value="Genomic_DNA"/>
</dbReference>
<reference evidence="2 3" key="1">
    <citation type="submission" date="2019-12" db="EMBL/GenBank/DDBJ databases">
        <authorList>
            <person name="Feng G."/>
            <person name="Zhu H."/>
        </authorList>
    </citation>
    <scope>NUCLEOTIDE SEQUENCE [LARGE SCALE GENOMIC DNA]</scope>
    <source>
        <strain evidence="2 3">FGD1</strain>
    </source>
</reference>
<keyword evidence="3" id="KW-1185">Reference proteome</keyword>
<evidence type="ECO:0008006" key="4">
    <source>
        <dbReference type="Google" id="ProtNLM"/>
    </source>
</evidence>
<feature type="region of interest" description="Disordered" evidence="1">
    <location>
        <begin position="1"/>
        <end position="20"/>
    </location>
</feature>
<name>A0A7X4GKI7_9SPHN</name>
<sequence>MLRKQAEAPGSLVPFEGRRNLPAPSSAKTIVTFPRAGLPPLSIELDFLNNHPRLIEPITHGFRLWGASHADKTKIHRKRDLAVGWFGFLQQTGRADLTLADFDKSLMLTFISWLNSDEASRHGNLLQPSVRSARFYALIAIVEALRDDPGWGLHAQGVIADVPRNLWVGRTRKTSPRPRLSKDHLARIISAAEGEVFAIAGRLQRGEHLLAKGREALCLGGSYRKDQGLCLAALECMYPGVIPNFQVIRRHDTAIGNAARILGREETAGYFYASGRDLVPFVLLLSVATAFNSDTILSLEWSNIAFGNRFGQQFVRIVGSKPRAATDPVATLDATAGDGTNAAQLFDLLRRLTERLRPHITDPRDEDHVFLFVPERGDKRVTSFGRDDRDTQDSKWRLALRSFIKDHGLEPFYLAQIRPTILDEIQVTTGDILAARAVGQQQDPQTLWRHYTSNGTIQRYNERLGEVFLARERWRETHGVIDPRSRLLAPAMDRGAATPGFICLDPMDSPLPGQRRGRLCNAYGHCPSCPLAAAEIGKAANVALYQGLRQAIYAAQPSVGPKAWVARWAPILLDVDALLQFVDPVIAATASRLNVKLPTVG</sequence>
<proteinExistence type="predicted"/>
<organism evidence="2 3">
    <name type="scientific">Novosphingobium silvae</name>
    <dbReference type="NCBI Taxonomy" id="2692619"/>
    <lineage>
        <taxon>Bacteria</taxon>
        <taxon>Pseudomonadati</taxon>
        <taxon>Pseudomonadota</taxon>
        <taxon>Alphaproteobacteria</taxon>
        <taxon>Sphingomonadales</taxon>
        <taxon>Sphingomonadaceae</taxon>
        <taxon>Novosphingobium</taxon>
    </lineage>
</organism>
<gene>
    <name evidence="2" type="ORF">GR702_21750</name>
</gene>
<evidence type="ECO:0000256" key="1">
    <source>
        <dbReference type="SAM" id="MobiDB-lite"/>
    </source>
</evidence>
<protein>
    <recommendedName>
        <fullName evidence="4">Core-binding (CB) domain-containing protein</fullName>
    </recommendedName>
</protein>
<dbReference type="Proteomes" id="UP000465810">
    <property type="component" value="Unassembled WGS sequence"/>
</dbReference>
<dbReference type="RefSeq" id="WP_125999102.1">
    <property type="nucleotide sequence ID" value="NZ_WVTD01000047.1"/>
</dbReference>
<accession>A0A7X4GKI7</accession>
<comment type="caution">
    <text evidence="2">The sequence shown here is derived from an EMBL/GenBank/DDBJ whole genome shotgun (WGS) entry which is preliminary data.</text>
</comment>
<dbReference type="AlphaFoldDB" id="A0A7X4GKI7"/>
<evidence type="ECO:0000313" key="3">
    <source>
        <dbReference type="Proteomes" id="UP000465810"/>
    </source>
</evidence>
<evidence type="ECO:0000313" key="2">
    <source>
        <dbReference type="EMBL" id="MYM00364.1"/>
    </source>
</evidence>